<dbReference type="Gene3D" id="2.60.40.2020">
    <property type="match status" value="1"/>
</dbReference>
<organism evidence="3 4">
    <name type="scientific">Bacillus subtilis</name>
    <dbReference type="NCBI Taxonomy" id="1423"/>
    <lineage>
        <taxon>Bacteria</taxon>
        <taxon>Bacillati</taxon>
        <taxon>Bacillota</taxon>
        <taxon>Bacilli</taxon>
        <taxon>Bacillales</taxon>
        <taxon>Bacillaceae</taxon>
        <taxon>Bacillus</taxon>
    </lineage>
</organism>
<protein>
    <submittedName>
        <fullName evidence="3">Protease inhibitor I42 family protein</fullName>
    </submittedName>
</protein>
<dbReference type="PANTHER" id="PTHR36530">
    <property type="entry name" value="INHIBITOR OF CYSTEINE PEPTIDASE"/>
    <property type="match status" value="1"/>
</dbReference>
<dbReference type="InterPro" id="IPR018990">
    <property type="entry name" value="Prot_inh_I42_chagasin"/>
</dbReference>
<dbReference type="PANTHER" id="PTHR36530:SF1">
    <property type="entry name" value="AMOEBIASIN-1"/>
    <property type="match status" value="1"/>
</dbReference>
<evidence type="ECO:0000256" key="2">
    <source>
        <dbReference type="ARBA" id="ARBA00022704"/>
    </source>
</evidence>
<gene>
    <name evidence="3" type="ORF">J5227_00165</name>
</gene>
<dbReference type="Pfam" id="PF09394">
    <property type="entry name" value="Inhibitor_I42"/>
    <property type="match status" value="1"/>
</dbReference>
<comment type="caution">
    <text evidence="3">The sequence shown here is derived from an EMBL/GenBank/DDBJ whole genome shotgun (WGS) entry which is preliminary data.</text>
</comment>
<evidence type="ECO:0000313" key="3">
    <source>
        <dbReference type="EMBL" id="MBO3792758.1"/>
    </source>
</evidence>
<evidence type="ECO:0000313" key="4">
    <source>
        <dbReference type="Proteomes" id="UP000665181"/>
    </source>
</evidence>
<reference evidence="3" key="1">
    <citation type="submission" date="2021-03" db="EMBL/GenBank/DDBJ databases">
        <title>Isolation of Bacillus subtilis from fermented food sample.</title>
        <authorList>
            <person name="Lakshmanan V."/>
            <person name="Athira K."/>
            <person name="Rajagopal K."/>
        </authorList>
    </citation>
    <scope>NUCLEOTIDE SEQUENCE</scope>
    <source>
        <strain evidence="3">S1</strain>
    </source>
</reference>
<sequence length="106" mass="12458">MQVVNENENGKVVILKVEETLEINLTENASTGYTWVEEFTHNNQILSLDKEEFVQNSNTHGGNTIHRWRFKGEKTGQKKIRFIYQRPWVKDQHGDKEFEITVHVSD</sequence>
<dbReference type="InterPro" id="IPR036331">
    <property type="entry name" value="Chagasin-like_sf"/>
</dbReference>
<evidence type="ECO:0000256" key="1">
    <source>
        <dbReference type="ARBA" id="ARBA00022690"/>
    </source>
</evidence>
<dbReference type="GO" id="GO:0004869">
    <property type="term" value="F:cysteine-type endopeptidase inhibitor activity"/>
    <property type="evidence" value="ECO:0007669"/>
    <property type="project" value="UniProtKB-KW"/>
</dbReference>
<dbReference type="InterPro" id="IPR052781">
    <property type="entry name" value="Cys_protease_inhibitor_I42"/>
</dbReference>
<dbReference type="RefSeq" id="WP_085187731.1">
    <property type="nucleotide sequence ID" value="NZ_CAJNQS010000001.1"/>
</dbReference>
<accession>A0A8I1WCT4</accession>
<dbReference type="SUPFAM" id="SSF141066">
    <property type="entry name" value="ICP-like"/>
    <property type="match status" value="1"/>
</dbReference>
<keyword evidence="1" id="KW-0646">Protease inhibitor</keyword>
<dbReference type="Proteomes" id="UP000665181">
    <property type="component" value="Unassembled WGS sequence"/>
</dbReference>
<dbReference type="AlphaFoldDB" id="A0A8I1WCT4"/>
<name>A0A8I1WCT4_BACIU</name>
<keyword evidence="2" id="KW-0789">Thiol protease inhibitor</keyword>
<dbReference type="EMBL" id="JAGFPW010000001">
    <property type="protein sequence ID" value="MBO3792758.1"/>
    <property type="molecule type" value="Genomic_DNA"/>
</dbReference>
<proteinExistence type="predicted"/>